<keyword evidence="1" id="KW-1133">Transmembrane helix</keyword>
<dbReference type="KEGG" id="aqu:109589188"/>
<evidence type="ECO:0000313" key="2">
    <source>
        <dbReference type="EnsemblMetazoa" id="XP_019860869.1"/>
    </source>
</evidence>
<evidence type="ECO:0000313" key="3">
    <source>
        <dbReference type="Proteomes" id="UP000007879"/>
    </source>
</evidence>
<dbReference type="SUPFAM" id="SSF49265">
    <property type="entry name" value="Fibronectin type III"/>
    <property type="match status" value="1"/>
</dbReference>
<dbReference type="RefSeq" id="XP_019860868.1">
    <property type="nucleotide sequence ID" value="XM_020005309.1"/>
</dbReference>
<name>A0AAN0JVF0_AMPQE</name>
<protein>
    <recommendedName>
        <fullName evidence="4">Fibronectin type-III domain-containing protein</fullName>
    </recommendedName>
</protein>
<dbReference type="Proteomes" id="UP000007879">
    <property type="component" value="Unassembled WGS sequence"/>
</dbReference>
<proteinExistence type="predicted"/>
<organism evidence="2 3">
    <name type="scientific">Amphimedon queenslandica</name>
    <name type="common">Sponge</name>
    <dbReference type="NCBI Taxonomy" id="400682"/>
    <lineage>
        <taxon>Eukaryota</taxon>
        <taxon>Metazoa</taxon>
        <taxon>Porifera</taxon>
        <taxon>Demospongiae</taxon>
        <taxon>Heteroscleromorpha</taxon>
        <taxon>Haplosclerida</taxon>
        <taxon>Niphatidae</taxon>
        <taxon>Amphimedon</taxon>
    </lineage>
</organism>
<dbReference type="EnsemblMetazoa" id="XM_020005310.1">
    <property type="protein sequence ID" value="XP_019860869.1"/>
    <property type="gene ID" value="LOC109589188"/>
</dbReference>
<dbReference type="GeneID" id="109589188"/>
<evidence type="ECO:0000256" key="1">
    <source>
        <dbReference type="SAM" id="Phobius"/>
    </source>
</evidence>
<reference evidence="3" key="1">
    <citation type="journal article" date="2010" name="Nature">
        <title>The Amphimedon queenslandica genome and the evolution of animal complexity.</title>
        <authorList>
            <person name="Srivastava M."/>
            <person name="Simakov O."/>
            <person name="Chapman J."/>
            <person name="Fahey B."/>
            <person name="Gauthier M.E."/>
            <person name="Mitros T."/>
            <person name="Richards G.S."/>
            <person name="Conaco C."/>
            <person name="Dacre M."/>
            <person name="Hellsten U."/>
            <person name="Larroux C."/>
            <person name="Putnam N.H."/>
            <person name="Stanke M."/>
            <person name="Adamska M."/>
            <person name="Darling A."/>
            <person name="Degnan S.M."/>
            <person name="Oakley T.H."/>
            <person name="Plachetzki D.C."/>
            <person name="Zhai Y."/>
            <person name="Adamski M."/>
            <person name="Calcino A."/>
            <person name="Cummins S.F."/>
            <person name="Goodstein D.M."/>
            <person name="Harris C."/>
            <person name="Jackson D.J."/>
            <person name="Leys S.P."/>
            <person name="Shu S."/>
            <person name="Woodcroft B.J."/>
            <person name="Vervoort M."/>
            <person name="Kosik K.S."/>
            <person name="Manning G."/>
            <person name="Degnan B.M."/>
            <person name="Rokhsar D.S."/>
        </authorList>
    </citation>
    <scope>NUCLEOTIDE SEQUENCE [LARGE SCALE GENOMIC DNA]</scope>
</reference>
<feature type="transmembrane region" description="Helical" evidence="1">
    <location>
        <begin position="105"/>
        <end position="130"/>
    </location>
</feature>
<keyword evidence="1" id="KW-0812">Transmembrane</keyword>
<dbReference type="EnsemblMetazoa" id="XM_020005309.1">
    <property type="protein sequence ID" value="XP_019860868.1"/>
    <property type="gene ID" value="LOC109589188"/>
</dbReference>
<keyword evidence="1" id="KW-0472">Membrane</keyword>
<sequence>MRIGYHILFDKCCCSTIDNDDIDNQKLQLSNSTNGNTFTARINNLDAMSCYIFGVRAYTDRGPGGWVFIANETLISTQFVTLTLVTTQEVESTNTVSGAVDGASIGLGAVVGLLLISLAVSIIIHIYCFIKLKTYDATTAKQTKFVDDIPMQACEPYGIHKTKDVTKEAVYECPDVNVNDTAIYEET</sequence>
<dbReference type="InterPro" id="IPR036116">
    <property type="entry name" value="FN3_sf"/>
</dbReference>
<dbReference type="AlphaFoldDB" id="A0AAN0JVF0"/>
<reference evidence="2" key="2">
    <citation type="submission" date="2024-06" db="UniProtKB">
        <authorList>
            <consortium name="EnsemblMetazoa"/>
        </authorList>
    </citation>
    <scope>IDENTIFICATION</scope>
</reference>
<dbReference type="RefSeq" id="XP_019860869.1">
    <property type="nucleotide sequence ID" value="XM_020005310.1"/>
</dbReference>
<evidence type="ECO:0008006" key="4">
    <source>
        <dbReference type="Google" id="ProtNLM"/>
    </source>
</evidence>
<accession>A0AAN0JVF0</accession>
<keyword evidence="3" id="KW-1185">Reference proteome</keyword>